<feature type="region of interest" description="Disordered" evidence="1">
    <location>
        <begin position="53"/>
        <end position="88"/>
    </location>
</feature>
<keyword evidence="3" id="KW-1185">Reference proteome</keyword>
<dbReference type="Proteomes" id="UP000249056">
    <property type="component" value="Unassembled WGS sequence"/>
</dbReference>
<feature type="compositionally biased region" description="Low complexity" evidence="1">
    <location>
        <begin position="133"/>
        <end position="146"/>
    </location>
</feature>
<gene>
    <name evidence="2" type="ORF">DID88_009983</name>
</gene>
<evidence type="ECO:0000313" key="3">
    <source>
        <dbReference type="Proteomes" id="UP000249056"/>
    </source>
</evidence>
<comment type="caution">
    <text evidence="2">The sequence shown here is derived from an EMBL/GenBank/DDBJ whole genome shotgun (WGS) entry which is preliminary data.</text>
</comment>
<protein>
    <submittedName>
        <fullName evidence="2">Uncharacterized protein</fullName>
    </submittedName>
</protein>
<dbReference type="OrthoDB" id="4772806at2759"/>
<accession>A0A395IK92</accession>
<dbReference type="AlphaFoldDB" id="A0A395IK92"/>
<evidence type="ECO:0000256" key="1">
    <source>
        <dbReference type="SAM" id="MobiDB-lite"/>
    </source>
</evidence>
<feature type="region of interest" description="Disordered" evidence="1">
    <location>
        <begin position="124"/>
        <end position="154"/>
    </location>
</feature>
<organism evidence="2 3">
    <name type="scientific">Monilinia fructigena</name>
    <dbReference type="NCBI Taxonomy" id="38457"/>
    <lineage>
        <taxon>Eukaryota</taxon>
        <taxon>Fungi</taxon>
        <taxon>Dikarya</taxon>
        <taxon>Ascomycota</taxon>
        <taxon>Pezizomycotina</taxon>
        <taxon>Leotiomycetes</taxon>
        <taxon>Helotiales</taxon>
        <taxon>Sclerotiniaceae</taxon>
        <taxon>Monilinia</taxon>
    </lineage>
</organism>
<dbReference type="EMBL" id="QKRW01000038">
    <property type="protein sequence ID" value="RAL60665.1"/>
    <property type="molecule type" value="Genomic_DNA"/>
</dbReference>
<sequence length="167" mass="18859">MVEPTQNYNQEPRRLSLGSHWYFLNHSKITRTGETDSPSKEFEGYYLLAATSRPVSSTERQHRDSKRNSARMASNFPPAANGNADRIFGESFETTTATLRNERRRSYGIGGAGNIRKPSEVIYTPPRERRRSSVFSNPSVSVSNSSDTKRGSFLSWFGIGSTKRDEK</sequence>
<evidence type="ECO:0000313" key="2">
    <source>
        <dbReference type="EMBL" id="RAL60665.1"/>
    </source>
</evidence>
<name>A0A395IK92_9HELO</name>
<proteinExistence type="predicted"/>
<reference evidence="2 3" key="1">
    <citation type="submission" date="2018-06" db="EMBL/GenBank/DDBJ databases">
        <title>Genome Sequence of the Brown Rot Fungal Pathogen Monilinia fructigena.</title>
        <authorList>
            <person name="Landi L."/>
            <person name="De Miccolis Angelini R.M."/>
            <person name="Pollastro S."/>
            <person name="Abate D."/>
            <person name="Faretra F."/>
            <person name="Romanazzi G."/>
        </authorList>
    </citation>
    <scope>NUCLEOTIDE SEQUENCE [LARGE SCALE GENOMIC DNA]</scope>
    <source>
        <strain evidence="2 3">Mfrg269</strain>
    </source>
</reference>